<evidence type="ECO:0000313" key="1">
    <source>
        <dbReference type="EMBL" id="EGI68045.1"/>
    </source>
</evidence>
<dbReference type="InterPro" id="IPR036397">
    <property type="entry name" value="RNaseH_sf"/>
</dbReference>
<dbReference type="AlphaFoldDB" id="F4WC65"/>
<dbReference type="PANTHER" id="PTHR46060">
    <property type="entry name" value="MARINER MOS1 TRANSPOSASE-LIKE PROTEIN"/>
    <property type="match status" value="1"/>
</dbReference>
<reference evidence="1" key="1">
    <citation type="submission" date="2011-02" db="EMBL/GenBank/DDBJ databases">
        <title>The genome of the leaf-cutting ant Acromyrmex echinatior suggests key adaptations to social evolution and fungus farming.</title>
        <authorList>
            <person name="Nygaard S."/>
            <person name="Zhang G."/>
        </authorList>
    </citation>
    <scope>NUCLEOTIDE SEQUENCE</scope>
</reference>
<dbReference type="InParanoid" id="F4WC65"/>
<dbReference type="Gene3D" id="3.30.420.10">
    <property type="entry name" value="Ribonuclease H-like superfamily/Ribonuclease H"/>
    <property type="match status" value="1"/>
</dbReference>
<accession>F4WC65</accession>
<organism evidence="2">
    <name type="scientific">Acromyrmex echinatior</name>
    <name type="common">Panamanian leafcutter ant</name>
    <name type="synonym">Acromyrmex octospinosus echinatior</name>
    <dbReference type="NCBI Taxonomy" id="103372"/>
    <lineage>
        <taxon>Eukaryota</taxon>
        <taxon>Metazoa</taxon>
        <taxon>Ecdysozoa</taxon>
        <taxon>Arthropoda</taxon>
        <taxon>Hexapoda</taxon>
        <taxon>Insecta</taxon>
        <taxon>Pterygota</taxon>
        <taxon>Neoptera</taxon>
        <taxon>Endopterygota</taxon>
        <taxon>Hymenoptera</taxon>
        <taxon>Apocrita</taxon>
        <taxon>Aculeata</taxon>
        <taxon>Formicoidea</taxon>
        <taxon>Formicidae</taxon>
        <taxon>Myrmicinae</taxon>
        <taxon>Acromyrmex</taxon>
    </lineage>
</organism>
<dbReference type="PANTHER" id="PTHR46060:SF1">
    <property type="entry name" value="MARINER MOS1 TRANSPOSASE-LIKE PROTEIN"/>
    <property type="match status" value="1"/>
</dbReference>
<dbReference type="GO" id="GO:0003676">
    <property type="term" value="F:nucleic acid binding"/>
    <property type="evidence" value="ECO:0007669"/>
    <property type="project" value="InterPro"/>
</dbReference>
<dbReference type="Proteomes" id="UP000007755">
    <property type="component" value="Unassembled WGS sequence"/>
</dbReference>
<name>F4WC65_ACREC</name>
<feature type="non-terminal residue" evidence="1">
    <location>
        <position position="1"/>
    </location>
</feature>
<dbReference type="InterPro" id="IPR052709">
    <property type="entry name" value="Transposase-MT_Hybrid"/>
</dbReference>
<protein>
    <submittedName>
        <fullName evidence="1">Mariner Mos1 transposase</fullName>
    </submittedName>
</protein>
<evidence type="ECO:0000313" key="2">
    <source>
        <dbReference type="Proteomes" id="UP000007755"/>
    </source>
</evidence>
<sequence length="89" mass="10390">LHDNASPHVAKATKKFICASNWEILPHAAYSSDLAPSDYLFRSLQHQLADSHFQTEDVKKCIDELIKSKPLSFFREDIRQLSDRWQKYI</sequence>
<dbReference type="EMBL" id="GL888070">
    <property type="protein sequence ID" value="EGI68045.1"/>
    <property type="molecule type" value="Genomic_DNA"/>
</dbReference>
<proteinExistence type="predicted"/>
<gene>
    <name evidence="1" type="ORF">G5I_03139</name>
</gene>
<keyword evidence="2" id="KW-1185">Reference proteome</keyword>